<dbReference type="InterPro" id="IPR052823">
    <property type="entry name" value="SXP/RAL-2_related"/>
</dbReference>
<dbReference type="Proteomes" id="UP000827892">
    <property type="component" value="Chromosome IV"/>
</dbReference>
<sequence>MRNLIFLAVLASSVCSLSFWEKAQGYLSGNEAANASAGASGSAATSNFWAGIQNSSFGQSVQGGINLYNQAKNNSGSNNWQKALANSSLGNYYQQGVNFFSGNGSTSFIDTAAIQQSIGNSSFGEAVQSGIDFYNNLKNGPTPWSGSASDVIGSFVPFLANASTEAKTEFYAILPKVGNMTINEFETAVDEWAAKYGLTQEVEAFNQRKENETAAAEAHANDVVMNLPNVINNLKAIRADKNQTAMEMHSRMMTYINSLDDDTQEIVFVFFKSFLPPQFTKPRCVDNGNFLTNMYQRASEFFGGNNSTMGSGNGNGNGMMGGNGNMFGSIGSLFSSFNKNGNGNGTDKPHPMLGMLSNFMNKNNISENQANAVMNGVQHDEGFASIQILPVAQADIGRPILSGEGDFSLQIVEQAEATTKKNKKQQQQVNKNKNKKKTTVAPIADANVALEVNAQVL</sequence>
<proteinExistence type="predicted"/>
<dbReference type="PANTHER" id="PTHR21593">
    <property type="entry name" value="PRION-LIKE- Q/N-RICH -DOMAIN-BEARING PROTEIN PROTEIN"/>
    <property type="match status" value="1"/>
</dbReference>
<dbReference type="Pfam" id="PF02520">
    <property type="entry name" value="ANIS5_cation-bd"/>
    <property type="match status" value="1"/>
</dbReference>
<evidence type="ECO:0000313" key="4">
    <source>
        <dbReference type="Proteomes" id="UP000827892"/>
    </source>
</evidence>
<accession>A0AAE9ADL7</accession>
<gene>
    <name evidence="3" type="ORF">L3Y34_004361</name>
</gene>
<keyword evidence="1" id="KW-0732">Signal</keyword>
<dbReference type="EMBL" id="CP090894">
    <property type="protein sequence ID" value="ULT95600.1"/>
    <property type="molecule type" value="Genomic_DNA"/>
</dbReference>
<feature type="chain" id="PRO_5042212146" description="SXP/RAL-2 family protein Ani s 5-like cation-binding domain-containing protein" evidence="1">
    <location>
        <begin position="26"/>
        <end position="457"/>
    </location>
</feature>
<reference evidence="3 4" key="1">
    <citation type="submission" date="2022-05" db="EMBL/GenBank/DDBJ databases">
        <title>Chromosome-level reference genomes for two strains of Caenorhabditis briggsae: an improved platform for comparative genomics.</title>
        <authorList>
            <person name="Stevens L."/>
            <person name="Andersen E.C."/>
        </authorList>
    </citation>
    <scope>NUCLEOTIDE SEQUENCE [LARGE SCALE GENOMIC DNA]</scope>
    <source>
        <strain evidence="3">QX1410_ONT</strain>
        <tissue evidence="3">Whole-organism</tissue>
    </source>
</reference>
<dbReference type="AlphaFoldDB" id="A0AAE9ADL7"/>
<feature type="signal peptide" evidence="1">
    <location>
        <begin position="1"/>
        <end position="25"/>
    </location>
</feature>
<evidence type="ECO:0000259" key="2">
    <source>
        <dbReference type="Pfam" id="PF02520"/>
    </source>
</evidence>
<dbReference type="PANTHER" id="PTHR21593:SF36">
    <property type="entry name" value="DUF148 DOMAIN-CONTAINING PROTEIN-RELATED"/>
    <property type="match status" value="1"/>
</dbReference>
<name>A0AAE9ADL7_CAEBR</name>
<dbReference type="InterPro" id="IPR003677">
    <property type="entry name" value="ANIS5_cation-bd"/>
</dbReference>
<protein>
    <recommendedName>
        <fullName evidence="2">SXP/RAL-2 family protein Ani s 5-like cation-binding domain-containing protein</fullName>
    </recommendedName>
</protein>
<evidence type="ECO:0000256" key="1">
    <source>
        <dbReference type="SAM" id="SignalP"/>
    </source>
</evidence>
<organism evidence="3 4">
    <name type="scientific">Caenorhabditis briggsae</name>
    <dbReference type="NCBI Taxonomy" id="6238"/>
    <lineage>
        <taxon>Eukaryota</taxon>
        <taxon>Metazoa</taxon>
        <taxon>Ecdysozoa</taxon>
        <taxon>Nematoda</taxon>
        <taxon>Chromadorea</taxon>
        <taxon>Rhabditida</taxon>
        <taxon>Rhabditina</taxon>
        <taxon>Rhabditomorpha</taxon>
        <taxon>Rhabditoidea</taxon>
        <taxon>Rhabditidae</taxon>
        <taxon>Peloderinae</taxon>
        <taxon>Caenorhabditis</taxon>
    </lineage>
</organism>
<feature type="domain" description="SXP/RAL-2 family protein Ani s 5-like cation-binding" evidence="2">
    <location>
        <begin position="165"/>
        <end position="271"/>
    </location>
</feature>
<evidence type="ECO:0000313" key="3">
    <source>
        <dbReference type="EMBL" id="ULT95600.1"/>
    </source>
</evidence>